<protein>
    <recommendedName>
        <fullName evidence="2">Nudix hydrolase domain-containing protein</fullName>
    </recommendedName>
</protein>
<dbReference type="GO" id="GO:0005829">
    <property type="term" value="C:cytosol"/>
    <property type="evidence" value="ECO:0007669"/>
    <property type="project" value="TreeGrafter"/>
</dbReference>
<dbReference type="EMBL" id="UINC01017097">
    <property type="protein sequence ID" value="SVA70647.1"/>
    <property type="molecule type" value="Genomic_DNA"/>
</dbReference>
<keyword evidence="1" id="KW-0378">Hydrolase</keyword>
<dbReference type="PANTHER" id="PTHR11839">
    <property type="entry name" value="UDP/ADP-SUGAR PYROPHOSPHATASE"/>
    <property type="match status" value="1"/>
</dbReference>
<dbReference type="Pfam" id="PF00293">
    <property type="entry name" value="NUDIX"/>
    <property type="match status" value="1"/>
</dbReference>
<dbReference type="NCBIfam" id="NF008736">
    <property type="entry name" value="PRK11762.1"/>
    <property type="match status" value="1"/>
</dbReference>
<organism evidence="3">
    <name type="scientific">marine metagenome</name>
    <dbReference type="NCBI Taxonomy" id="408172"/>
    <lineage>
        <taxon>unclassified sequences</taxon>
        <taxon>metagenomes</taxon>
        <taxon>ecological metagenomes</taxon>
    </lineage>
</organism>
<dbReference type="GO" id="GO:0006753">
    <property type="term" value="P:nucleoside phosphate metabolic process"/>
    <property type="evidence" value="ECO:0007669"/>
    <property type="project" value="TreeGrafter"/>
</dbReference>
<dbReference type="GO" id="GO:0019693">
    <property type="term" value="P:ribose phosphate metabolic process"/>
    <property type="evidence" value="ECO:0007669"/>
    <property type="project" value="TreeGrafter"/>
</dbReference>
<dbReference type="AlphaFoldDB" id="A0A381Y2L1"/>
<dbReference type="Gene3D" id="3.90.79.10">
    <property type="entry name" value="Nucleoside Triphosphate Pyrophosphohydrolase"/>
    <property type="match status" value="1"/>
</dbReference>
<dbReference type="PROSITE" id="PS00893">
    <property type="entry name" value="NUDIX_BOX"/>
    <property type="match status" value="1"/>
</dbReference>
<dbReference type="InterPro" id="IPR020084">
    <property type="entry name" value="NUDIX_hydrolase_CS"/>
</dbReference>
<evidence type="ECO:0000259" key="2">
    <source>
        <dbReference type="PROSITE" id="PS51462"/>
    </source>
</evidence>
<dbReference type="CDD" id="cd24156">
    <property type="entry name" value="NUDIX_ADPRase_NudE"/>
    <property type="match status" value="1"/>
</dbReference>
<dbReference type="PANTHER" id="PTHR11839:SF12">
    <property type="entry name" value="ADP COMPOUNDS HYDROLASE NUDE"/>
    <property type="match status" value="1"/>
</dbReference>
<dbReference type="SUPFAM" id="SSF55811">
    <property type="entry name" value="Nudix"/>
    <property type="match status" value="1"/>
</dbReference>
<dbReference type="GO" id="GO:0019144">
    <property type="term" value="F:ADP-sugar diphosphatase activity"/>
    <property type="evidence" value="ECO:0007669"/>
    <property type="project" value="TreeGrafter"/>
</dbReference>
<dbReference type="InterPro" id="IPR015797">
    <property type="entry name" value="NUDIX_hydrolase-like_dom_sf"/>
</dbReference>
<dbReference type="InterPro" id="IPR000086">
    <property type="entry name" value="NUDIX_hydrolase_dom"/>
</dbReference>
<evidence type="ECO:0000313" key="3">
    <source>
        <dbReference type="EMBL" id="SVA70647.1"/>
    </source>
</evidence>
<proteinExistence type="predicted"/>
<feature type="domain" description="Nudix hydrolase" evidence="2">
    <location>
        <begin position="39"/>
        <end position="170"/>
    </location>
</feature>
<gene>
    <name evidence="3" type="ORF">METZ01_LOCUS123501</name>
</gene>
<accession>A0A381Y2L1</accession>
<sequence length="181" mass="20457">MRKNPKVTNVRSVARSRVFNVESMDVEFSNGETRVFERLNPRGNGAVLVVPMIDKDTVLMIYEFSAGTERYELGLTKGKIDKGETPIEAASRELKEEIGYGANKLTFLKTITLAPGYQSNTTHIVLAEDLYEESAEGDEPEPLEIVSHKLSNLEQLTYDEDLTEARSILALYMVREIIRNR</sequence>
<evidence type="ECO:0000256" key="1">
    <source>
        <dbReference type="ARBA" id="ARBA00022801"/>
    </source>
</evidence>
<reference evidence="3" key="1">
    <citation type="submission" date="2018-05" db="EMBL/GenBank/DDBJ databases">
        <authorList>
            <person name="Lanie J.A."/>
            <person name="Ng W.-L."/>
            <person name="Kazmierczak K.M."/>
            <person name="Andrzejewski T.M."/>
            <person name="Davidsen T.M."/>
            <person name="Wayne K.J."/>
            <person name="Tettelin H."/>
            <person name="Glass J.I."/>
            <person name="Rusch D."/>
            <person name="Podicherti R."/>
            <person name="Tsui H.-C.T."/>
            <person name="Winkler M.E."/>
        </authorList>
    </citation>
    <scope>NUCLEOTIDE SEQUENCE</scope>
</reference>
<name>A0A381Y2L1_9ZZZZ</name>
<dbReference type="PROSITE" id="PS51462">
    <property type="entry name" value="NUDIX"/>
    <property type="match status" value="1"/>
</dbReference>
<dbReference type="FunFam" id="3.90.79.10:FF:000006">
    <property type="entry name" value="ADP compounds hydrolase NudE"/>
    <property type="match status" value="1"/>
</dbReference>